<keyword evidence="2" id="KW-1185">Reference proteome</keyword>
<dbReference type="Proteomes" id="UP000076837">
    <property type="component" value="Unassembled WGS sequence"/>
</dbReference>
<dbReference type="PANTHER" id="PTHR39608">
    <property type="entry name" value="INTEGRAL MEMBRANE PROTEIN (AFU_ORTHOLOGUE AFUA_5G08640)"/>
    <property type="match status" value="1"/>
</dbReference>
<dbReference type="OrthoDB" id="20872at2759"/>
<organism evidence="1 2">
    <name type="scientific">Didymella rabiei</name>
    <name type="common">Chickpea ascochyta blight fungus</name>
    <name type="synonym">Mycosphaerella rabiei</name>
    <dbReference type="NCBI Taxonomy" id="5454"/>
    <lineage>
        <taxon>Eukaryota</taxon>
        <taxon>Fungi</taxon>
        <taxon>Dikarya</taxon>
        <taxon>Ascomycota</taxon>
        <taxon>Pezizomycotina</taxon>
        <taxon>Dothideomycetes</taxon>
        <taxon>Pleosporomycetidae</taxon>
        <taxon>Pleosporales</taxon>
        <taxon>Pleosporineae</taxon>
        <taxon>Didymellaceae</taxon>
        <taxon>Ascochyta</taxon>
    </lineage>
</organism>
<dbReference type="AlphaFoldDB" id="A0A163C2D3"/>
<protein>
    <submittedName>
        <fullName evidence="1">Uncharacterized protein</fullName>
    </submittedName>
</protein>
<dbReference type="EMBL" id="JYNV01000224">
    <property type="protein sequence ID" value="KZM22164.1"/>
    <property type="molecule type" value="Genomic_DNA"/>
</dbReference>
<dbReference type="PANTHER" id="PTHR39608:SF2">
    <property type="entry name" value="MARVEL DOMAIN-CONTAINING PROTEIN"/>
    <property type="match status" value="1"/>
</dbReference>
<name>A0A163C2D3_DIDRA</name>
<dbReference type="STRING" id="5454.A0A163C2D3"/>
<reference evidence="1 2" key="1">
    <citation type="journal article" date="2016" name="Sci. Rep.">
        <title>Draft genome sequencing and secretome analysis of fungal phytopathogen Ascochyta rabiei provides insight into the necrotrophic effector repertoire.</title>
        <authorList>
            <person name="Verma S."/>
            <person name="Gazara R.K."/>
            <person name="Nizam S."/>
            <person name="Parween S."/>
            <person name="Chattopadhyay D."/>
            <person name="Verma P.K."/>
        </authorList>
    </citation>
    <scope>NUCLEOTIDE SEQUENCE [LARGE SCALE GENOMIC DNA]</scope>
    <source>
        <strain evidence="1 2">ArDII</strain>
    </source>
</reference>
<gene>
    <name evidence="1" type="ORF">ST47_g6759</name>
</gene>
<proteinExistence type="predicted"/>
<accession>A0A163C2D3</accession>
<comment type="caution">
    <text evidence="1">The sequence shown here is derived from an EMBL/GenBank/DDBJ whole genome shotgun (WGS) entry which is preliminary data.</text>
</comment>
<sequence>MAFGRRVNAAPAPTTDYGAPALRSNKLHRPLIAANHALHLISSLIVLGISGYFINKFTHNTHLVYWIALAAVDVFLYLPALALPALKTYKGYLAPLTWILSYLWLTAFIFAAQDYEYNGGCAVNSPRFVNKCSLKRTLEAFAFIAFFTTLVGTLLEARLWDVQRFKETHRAGVEKHHGVGAEPVVGAQPGVAAPTAPHETV</sequence>
<evidence type="ECO:0000313" key="1">
    <source>
        <dbReference type="EMBL" id="KZM22164.1"/>
    </source>
</evidence>
<evidence type="ECO:0000313" key="2">
    <source>
        <dbReference type="Proteomes" id="UP000076837"/>
    </source>
</evidence>